<evidence type="ECO:0000313" key="2">
    <source>
        <dbReference type="EMBL" id="QKV52904.1"/>
    </source>
</evidence>
<gene>
    <name evidence="2" type="ORF">HUK68_08385</name>
</gene>
<organism evidence="2 3">
    <name type="scientific">Comamonas antarctica</name>
    <dbReference type="NCBI Taxonomy" id="2743470"/>
    <lineage>
        <taxon>Bacteria</taxon>
        <taxon>Pseudomonadati</taxon>
        <taxon>Pseudomonadota</taxon>
        <taxon>Betaproteobacteria</taxon>
        <taxon>Burkholderiales</taxon>
        <taxon>Comamonadaceae</taxon>
        <taxon>Comamonas</taxon>
    </lineage>
</organism>
<evidence type="ECO:0000256" key="1">
    <source>
        <dbReference type="SAM" id="SignalP"/>
    </source>
</evidence>
<name>A0A6N1X0F4_9BURK</name>
<feature type="signal peptide" evidence="1">
    <location>
        <begin position="1"/>
        <end position="22"/>
    </location>
</feature>
<protein>
    <recommendedName>
        <fullName evidence="4">Lipoprotein</fullName>
    </recommendedName>
</protein>
<feature type="chain" id="PRO_5026799637" description="Lipoprotein" evidence="1">
    <location>
        <begin position="23"/>
        <end position="160"/>
    </location>
</feature>
<reference evidence="2 3" key="1">
    <citation type="submission" date="2020-06" db="EMBL/GenBank/DDBJ databases">
        <title>Acidovorax antarctica sp. nov., isolated from Corinth ice sheet soil, Antarctic Fields Peninsula.</title>
        <authorList>
            <person name="Xu Q."/>
            <person name="Peng F."/>
        </authorList>
    </citation>
    <scope>NUCLEOTIDE SEQUENCE [LARGE SCALE GENOMIC DNA]</scope>
    <source>
        <strain evidence="2 3">16-35-5</strain>
    </source>
</reference>
<keyword evidence="3" id="KW-1185">Reference proteome</keyword>
<dbReference type="RefSeq" id="WP_175503781.1">
    <property type="nucleotide sequence ID" value="NZ_CAURQT010000015.1"/>
</dbReference>
<accession>A0A6N1X0F4</accession>
<evidence type="ECO:0008006" key="4">
    <source>
        <dbReference type="Google" id="ProtNLM"/>
    </source>
</evidence>
<dbReference type="PROSITE" id="PS51257">
    <property type="entry name" value="PROKAR_LIPOPROTEIN"/>
    <property type="match status" value="1"/>
</dbReference>
<evidence type="ECO:0000313" key="3">
    <source>
        <dbReference type="Proteomes" id="UP000509579"/>
    </source>
</evidence>
<dbReference type="Proteomes" id="UP000509579">
    <property type="component" value="Chromosome"/>
</dbReference>
<keyword evidence="1" id="KW-0732">Signal</keyword>
<dbReference type="AlphaFoldDB" id="A0A6N1X0F4"/>
<sequence length="160" mass="16823">MNRNTRRFTASTVGIAALAASAAGMACSLVPSDPDRIKQMMAREIAHRLGMSAAQFPLGAISAPHLHTPYPLGADCSGLGAYHHSAGFRWSVAERSGYGPLPSPPALQPVIGAEPEVARMLPGSAARAPAPRQCVYEGVAVVLGFDYSSPVAVHFSRRCR</sequence>
<proteinExistence type="predicted"/>
<dbReference type="EMBL" id="CP054840">
    <property type="protein sequence ID" value="QKV52904.1"/>
    <property type="molecule type" value="Genomic_DNA"/>
</dbReference>
<dbReference type="KEGG" id="aant:HUK68_08385"/>